<evidence type="ECO:0000313" key="6">
    <source>
        <dbReference type="Proteomes" id="UP000245998"/>
    </source>
</evidence>
<dbReference type="FunFam" id="3.40.50.970:FF:000001">
    <property type="entry name" value="Pyruvate dehydrogenase E1 beta subunit"/>
    <property type="match status" value="1"/>
</dbReference>
<dbReference type="RefSeq" id="WP_116556263.1">
    <property type="nucleotide sequence ID" value="NZ_QCZG01000067.1"/>
</dbReference>
<dbReference type="PANTHER" id="PTHR43257">
    <property type="entry name" value="PYRUVATE DEHYDROGENASE E1 COMPONENT BETA SUBUNIT"/>
    <property type="match status" value="1"/>
</dbReference>
<evidence type="ECO:0000259" key="4">
    <source>
        <dbReference type="SMART" id="SM00861"/>
    </source>
</evidence>
<dbReference type="AlphaFoldDB" id="A0A2U1JKX6"/>
<sequence>MAMMNIVGAVNHALKIEMERDDSVICLGQDIGKNGGVFRVTDGLQAIYGEERVIDTPLAESAIIGTSVGMAVRGLKPVAEIQFLGFIYQAMDQLAAQAARIRFRSAGRFTAPMVVRAPYGGGVRTPELHSDSLEGLFLHSPGLKVVMPSSPYDAKGLLIAAIRDPDPVLFFEPMKLYRAFKEEVPEEDYVVEIGKAKIVQEGEDVTIITWGAPTPLVKKVAEEFRDEGQVSVEVIDLRTIVPMDVETIMNSVKKTGRVVIVHEAVKSGGVGAEVSALINEHAMFHLEAPIMRVTGFNTPYPVTMVEDDWIPNAERISKGIREVMAE</sequence>
<name>A0A2U1JKX6_9BACI</name>
<dbReference type="Pfam" id="PF02780">
    <property type="entry name" value="Transketolase_C"/>
    <property type="match status" value="1"/>
</dbReference>
<evidence type="ECO:0000256" key="3">
    <source>
        <dbReference type="ARBA" id="ARBA00023052"/>
    </source>
</evidence>
<dbReference type="OrthoDB" id="9771835at2"/>
<evidence type="ECO:0000256" key="1">
    <source>
        <dbReference type="ARBA" id="ARBA00001964"/>
    </source>
</evidence>
<gene>
    <name evidence="5" type="ORF">DCC39_17965</name>
</gene>
<comment type="caution">
    <text evidence="5">The sequence shown here is derived from an EMBL/GenBank/DDBJ whole genome shotgun (WGS) entry which is preliminary data.</text>
</comment>
<dbReference type="CDD" id="cd07036">
    <property type="entry name" value="TPP_PYR_E1-PDHc-beta_like"/>
    <property type="match status" value="1"/>
</dbReference>
<protein>
    <submittedName>
        <fullName evidence="5">Alpha-ketoacid dehydrogenase subunit beta</fullName>
    </submittedName>
</protein>
<evidence type="ECO:0000256" key="2">
    <source>
        <dbReference type="ARBA" id="ARBA00023002"/>
    </source>
</evidence>
<keyword evidence="3" id="KW-0786">Thiamine pyrophosphate</keyword>
<dbReference type="InterPro" id="IPR009014">
    <property type="entry name" value="Transketo_C/PFOR_II"/>
</dbReference>
<dbReference type="SMART" id="SM00861">
    <property type="entry name" value="Transket_pyr"/>
    <property type="match status" value="1"/>
</dbReference>
<dbReference type="Proteomes" id="UP000245998">
    <property type="component" value="Unassembled WGS sequence"/>
</dbReference>
<proteinExistence type="predicted"/>
<accession>A0A2U1JKX6</accession>
<dbReference type="Gene3D" id="3.40.50.970">
    <property type="match status" value="1"/>
</dbReference>
<evidence type="ECO:0000313" key="5">
    <source>
        <dbReference type="EMBL" id="PWA05533.1"/>
    </source>
</evidence>
<dbReference type="InterPro" id="IPR005475">
    <property type="entry name" value="Transketolase-like_Pyr-bd"/>
</dbReference>
<dbReference type="Pfam" id="PF02779">
    <property type="entry name" value="Transket_pyr"/>
    <property type="match status" value="1"/>
</dbReference>
<dbReference type="FunFam" id="3.40.50.920:FF:000001">
    <property type="entry name" value="Pyruvate dehydrogenase E1 beta subunit"/>
    <property type="match status" value="1"/>
</dbReference>
<organism evidence="5 6">
    <name type="scientific">Pueribacillus theae</name>
    <dbReference type="NCBI Taxonomy" id="2171751"/>
    <lineage>
        <taxon>Bacteria</taxon>
        <taxon>Bacillati</taxon>
        <taxon>Bacillota</taxon>
        <taxon>Bacilli</taxon>
        <taxon>Bacillales</taxon>
        <taxon>Bacillaceae</taxon>
        <taxon>Pueribacillus</taxon>
    </lineage>
</organism>
<dbReference type="GO" id="GO:0016491">
    <property type="term" value="F:oxidoreductase activity"/>
    <property type="evidence" value="ECO:0007669"/>
    <property type="project" value="UniProtKB-KW"/>
</dbReference>
<comment type="cofactor">
    <cofactor evidence="1">
        <name>thiamine diphosphate</name>
        <dbReference type="ChEBI" id="CHEBI:58937"/>
    </cofactor>
</comment>
<keyword evidence="2" id="KW-0560">Oxidoreductase</keyword>
<reference evidence="5 6" key="1">
    <citation type="submission" date="2018-04" db="EMBL/GenBank/DDBJ databases">
        <title>Camelliibacillus theae gen. nov., sp. nov., isolated from Pu'er tea.</title>
        <authorList>
            <person name="Niu L."/>
        </authorList>
    </citation>
    <scope>NUCLEOTIDE SEQUENCE [LARGE SCALE GENOMIC DNA]</scope>
    <source>
        <strain evidence="5 6">T8</strain>
    </source>
</reference>
<dbReference type="SUPFAM" id="SSF52922">
    <property type="entry name" value="TK C-terminal domain-like"/>
    <property type="match status" value="1"/>
</dbReference>
<dbReference type="InterPro" id="IPR033248">
    <property type="entry name" value="Transketolase_C"/>
</dbReference>
<dbReference type="Gene3D" id="3.40.50.920">
    <property type="match status" value="1"/>
</dbReference>
<dbReference type="SUPFAM" id="SSF52518">
    <property type="entry name" value="Thiamin diphosphate-binding fold (THDP-binding)"/>
    <property type="match status" value="1"/>
</dbReference>
<keyword evidence="6" id="KW-1185">Reference proteome</keyword>
<feature type="domain" description="Transketolase-like pyrimidine-binding" evidence="4">
    <location>
        <begin position="4"/>
        <end position="179"/>
    </location>
</feature>
<dbReference type="InterPro" id="IPR029061">
    <property type="entry name" value="THDP-binding"/>
</dbReference>
<dbReference type="PANTHER" id="PTHR43257:SF2">
    <property type="entry name" value="PYRUVATE DEHYDROGENASE E1 COMPONENT SUBUNIT BETA"/>
    <property type="match status" value="1"/>
</dbReference>
<dbReference type="EMBL" id="QCZG01000067">
    <property type="protein sequence ID" value="PWA05533.1"/>
    <property type="molecule type" value="Genomic_DNA"/>
</dbReference>